<dbReference type="Gene3D" id="3.40.50.12170">
    <property type="entry name" value="Uncharacterised protein PF07075, DUF1343"/>
    <property type="match status" value="1"/>
</dbReference>
<protein>
    <submittedName>
        <fullName evidence="4">Uncharacterized conserved protein YbbC, DUF1343 family</fullName>
    </submittedName>
</protein>
<keyword evidence="1" id="KW-0732">Signal</keyword>
<name>A0A1M5HUY3_9SPHI</name>
<proteinExistence type="predicted"/>
<dbReference type="RefSeq" id="WP_073233642.1">
    <property type="nucleotide sequence ID" value="NZ_FQUQ01000004.1"/>
</dbReference>
<dbReference type="STRING" id="288992.SAMN04488522_104823"/>
<evidence type="ECO:0000256" key="1">
    <source>
        <dbReference type="SAM" id="SignalP"/>
    </source>
</evidence>
<reference evidence="5" key="1">
    <citation type="submission" date="2016-11" db="EMBL/GenBank/DDBJ databases">
        <authorList>
            <person name="Varghese N."/>
            <person name="Submissions S."/>
        </authorList>
    </citation>
    <scope>NUCLEOTIDE SEQUENCE [LARGE SCALE GENOMIC DNA]</scope>
    <source>
        <strain evidence="5">DSM 16990</strain>
    </source>
</reference>
<dbReference type="PIRSF" id="PIRSF016719">
    <property type="entry name" value="UCP016719"/>
    <property type="match status" value="1"/>
</dbReference>
<dbReference type="GO" id="GO:0033922">
    <property type="term" value="F:peptidoglycan beta-N-acetylmuramidase activity"/>
    <property type="evidence" value="ECO:0007669"/>
    <property type="project" value="InterPro"/>
</dbReference>
<evidence type="ECO:0000259" key="2">
    <source>
        <dbReference type="Pfam" id="PF07075"/>
    </source>
</evidence>
<evidence type="ECO:0000313" key="4">
    <source>
        <dbReference type="EMBL" id="SHG19703.1"/>
    </source>
</evidence>
<dbReference type="InterPro" id="IPR008302">
    <property type="entry name" value="NamZ"/>
</dbReference>
<feature type="signal peptide" evidence="1">
    <location>
        <begin position="1"/>
        <end position="22"/>
    </location>
</feature>
<dbReference type="OrthoDB" id="9801061at2"/>
<accession>A0A1M5HUY3</accession>
<dbReference type="Pfam" id="PF20732">
    <property type="entry name" value="NamZ_C"/>
    <property type="match status" value="1"/>
</dbReference>
<sequence>MKRLPAYIFQAVLLTFSLQACASRTAVTAHPTINNEVVKETKTSKVPENPIRTGAEQTEKYLPYLKGKRIGMVVNPTSVIGKETSVDSLLKLGVNIVKIFGPEHGFRGDASAGIHVNDAVDAKTGIKAVSLYGKHSTPTKEDLADVDLMIFDIQDVGVRFYTYINTLQHVMEACAAENKEVLILDRPNPNGFYIDGPILDPKLVSGIGLQAIPIVHGLTVGEYAQMLNGEGWLKNRVKCKIKIITVENYNHDLPYDLPVKPSPNLNTQQSILLYPTLCLFEGTYLSQGRGTLFPFTVLGAPALKGKYDFSFTPKSIKGMAETPLHQNKACYGLDLRAYDVARIRKDKALNLNWLIELYNAYPNKADFFNFKLSTQMGNFDKLSGDYALKQQIIAGKSEKEIRASWEPGLRKYKTMRQQYLLYP</sequence>
<dbReference type="InterPro" id="IPR048502">
    <property type="entry name" value="NamZ_N"/>
</dbReference>
<dbReference type="PROSITE" id="PS51257">
    <property type="entry name" value="PROKAR_LIPOPROTEIN"/>
    <property type="match status" value="1"/>
</dbReference>
<feature type="chain" id="PRO_5012861242" evidence="1">
    <location>
        <begin position="23"/>
        <end position="423"/>
    </location>
</feature>
<evidence type="ECO:0000259" key="3">
    <source>
        <dbReference type="Pfam" id="PF20732"/>
    </source>
</evidence>
<dbReference type="Pfam" id="PF07075">
    <property type="entry name" value="NamZ_N"/>
    <property type="match status" value="1"/>
</dbReference>
<dbReference type="PANTHER" id="PTHR42915">
    <property type="entry name" value="HYPOTHETICAL 460 KDA PROTEIN IN FEUA-SIGW INTERGENIC REGION [PRECURSOR]"/>
    <property type="match status" value="1"/>
</dbReference>
<dbReference type="EMBL" id="FQUQ01000004">
    <property type="protein sequence ID" value="SHG19703.1"/>
    <property type="molecule type" value="Genomic_DNA"/>
</dbReference>
<dbReference type="Proteomes" id="UP000184287">
    <property type="component" value="Unassembled WGS sequence"/>
</dbReference>
<feature type="domain" description="Peptidoglycan beta-N-acetylmuramidase NamZ N-terminal" evidence="2">
    <location>
        <begin position="70"/>
        <end position="268"/>
    </location>
</feature>
<gene>
    <name evidence="4" type="ORF">SAMN04488522_104823</name>
</gene>
<feature type="domain" description="Peptidoglycan beta-N-acetylmuramidase NamZ C-terminal" evidence="3">
    <location>
        <begin position="272"/>
        <end position="422"/>
    </location>
</feature>
<dbReference type="PANTHER" id="PTHR42915:SF1">
    <property type="entry name" value="PEPTIDOGLYCAN BETA-N-ACETYLMURAMIDASE NAMZ"/>
    <property type="match status" value="1"/>
</dbReference>
<evidence type="ECO:0000313" key="5">
    <source>
        <dbReference type="Proteomes" id="UP000184287"/>
    </source>
</evidence>
<organism evidence="4 5">
    <name type="scientific">Pedobacter caeni</name>
    <dbReference type="NCBI Taxonomy" id="288992"/>
    <lineage>
        <taxon>Bacteria</taxon>
        <taxon>Pseudomonadati</taxon>
        <taxon>Bacteroidota</taxon>
        <taxon>Sphingobacteriia</taxon>
        <taxon>Sphingobacteriales</taxon>
        <taxon>Sphingobacteriaceae</taxon>
        <taxon>Pedobacter</taxon>
    </lineage>
</organism>
<keyword evidence="5" id="KW-1185">Reference proteome</keyword>
<dbReference type="InterPro" id="IPR048503">
    <property type="entry name" value="NamZ_C"/>
</dbReference>
<dbReference type="Gene3D" id="3.90.1150.140">
    <property type="match status" value="1"/>
</dbReference>
<dbReference type="AlphaFoldDB" id="A0A1M5HUY3"/>